<evidence type="ECO:0000259" key="4">
    <source>
        <dbReference type="Pfam" id="PF10254"/>
    </source>
</evidence>
<reference evidence="6 7" key="1">
    <citation type="submission" date="2019-09" db="EMBL/GenBank/DDBJ databases">
        <title>Bird 10,000 Genomes (B10K) Project - Family phase.</title>
        <authorList>
            <person name="Zhang G."/>
        </authorList>
    </citation>
    <scope>NUCLEOTIDE SEQUENCE [LARGE SCALE GENOMIC DNA]</scope>
    <source>
        <strain evidence="6">B10K-MSB-04</strain>
    </source>
</reference>
<protein>
    <submittedName>
        <fullName evidence="6">PACS2 protein</fullName>
    </submittedName>
</protein>
<organism evidence="6 7">
    <name type="scientific">Nothoprocta pentlandii</name>
    <dbReference type="NCBI Taxonomy" id="2585814"/>
    <lineage>
        <taxon>Eukaryota</taxon>
        <taxon>Metazoa</taxon>
        <taxon>Chordata</taxon>
        <taxon>Craniata</taxon>
        <taxon>Vertebrata</taxon>
        <taxon>Euteleostomi</taxon>
        <taxon>Archelosauria</taxon>
        <taxon>Archosauria</taxon>
        <taxon>Dinosauria</taxon>
        <taxon>Saurischia</taxon>
        <taxon>Theropoda</taxon>
        <taxon>Coelurosauria</taxon>
        <taxon>Aves</taxon>
        <taxon>Palaeognathae</taxon>
        <taxon>Tinamiformes</taxon>
        <taxon>Tinamidae</taxon>
        <taxon>Nothoprocta</taxon>
    </lineage>
</organism>
<evidence type="ECO:0000256" key="1">
    <source>
        <dbReference type="ARBA" id="ARBA00008590"/>
    </source>
</evidence>
<dbReference type="PANTHER" id="PTHR13280">
    <property type="entry name" value="PHOSPHOFURIN ACIDIC CLUSTER SORTING PROTEIN"/>
    <property type="match status" value="1"/>
</dbReference>
<evidence type="ECO:0000313" key="7">
    <source>
        <dbReference type="Proteomes" id="UP000538817"/>
    </source>
</evidence>
<dbReference type="PANTHER" id="PTHR13280:SF15">
    <property type="entry name" value="PHOSPHOFURIN ACIDIC CLUSTER SORTING PROTEIN 2"/>
    <property type="match status" value="1"/>
</dbReference>
<feature type="compositionally biased region" description="Basic and acidic residues" evidence="3">
    <location>
        <begin position="425"/>
        <end position="434"/>
    </location>
</feature>
<dbReference type="Proteomes" id="UP000538817">
    <property type="component" value="Unassembled WGS sequence"/>
</dbReference>
<feature type="domain" description="Phosphofurin acidic cluster sorting protein 1/2 N-terminal C2" evidence="5">
    <location>
        <begin position="2"/>
        <end position="143"/>
    </location>
</feature>
<dbReference type="InterPro" id="IPR019381">
    <property type="entry name" value="PACS1/2_C"/>
</dbReference>
<feature type="region of interest" description="Disordered" evidence="3">
    <location>
        <begin position="258"/>
        <end position="330"/>
    </location>
</feature>
<evidence type="ECO:0000256" key="2">
    <source>
        <dbReference type="ARBA" id="ARBA00022553"/>
    </source>
</evidence>
<keyword evidence="7" id="KW-1185">Reference proteome</keyword>
<feature type="region of interest" description="Disordered" evidence="3">
    <location>
        <begin position="146"/>
        <end position="182"/>
    </location>
</feature>
<feature type="compositionally biased region" description="Low complexity" evidence="3">
    <location>
        <begin position="659"/>
        <end position="686"/>
    </location>
</feature>
<gene>
    <name evidence="6" type="primary">Pacs2</name>
    <name evidence="6" type="ORF">NOTPEN_R12262</name>
</gene>
<evidence type="ECO:0000259" key="5">
    <source>
        <dbReference type="Pfam" id="PF25332"/>
    </source>
</evidence>
<feature type="region of interest" description="Disordered" evidence="3">
    <location>
        <begin position="381"/>
        <end position="435"/>
    </location>
</feature>
<dbReference type="AlphaFoldDB" id="A0A7K7A8M7"/>
<dbReference type="Pfam" id="PF25332">
    <property type="entry name" value="C2_PACS_N"/>
    <property type="match status" value="1"/>
</dbReference>
<sequence length="859" mass="95749">VCRLCSLTLKKLIVLKELDKELISVVIAVKMQQGSKRILRSHEIVLPPSGHVETELALTFSLQYPHFLKREGNKLQIMLQRRKRYKNRTILGYKTLAVGSINMAEVMQHPTEGGQVLSLFSNIKEAAVKVAEIWIFSLSSQPIDHEDSTMQASQKIKSTDNYSEEEYESFSSEQEASDDAVQGQDLDDDEYELGKPKKQRRSIVRTTSITRQQNFKQKVVALLKRFKVSDEVLDSEQDPAEHVPEVEEDLDLLYDTLDIENPSDSGPEMEDDDSVLSTPKPKLKPYFEGLSHSSSQTEIGSIHSIRSQKEPSSPVEVPEKTKSLGTKHAGDSISDTVSYAGFLIWCHVSLQESNQQAEVQEAELPTPDVFVEKLPPSGKITKTESLIIPSTSRSEGKQTGRRGRSTSLKERQPVRPQNERANSLDNERSPDTRHHLQIPRKTVYDQLNHILVSDDQLPENIILVNTSDWQGQYLSDVLQKHTLPVVCTCSSADIQAAFSTIVSRIQRYCNCNSQPPNPIKIAVAGAQNYLSAVLRLFVEQLSHKTPDWLGYMRFLIIPLGSHPVAKYLGSVDYRYNNFFQDLAWRDLFNKLEAQTTVAEAPDVVSRITQYIAGANCAHQLPIAEAMLTYKQKSPDEESSQKFIPFVGVVKVGIVEQSSATSGDSDDAAPSSSTVLSSTPPSVSPAVKEASPTPPSSPSVTGSFSSSSQSLGAELMGLQVDYWIAAAPVDRKKDPEKKDPSTTKNTLKCTFRSLQVSRLPASGEIATTPTMSMTVVTKEKNKKVMFLPKKTKDKEIESKSQCIEGISRLICTAKHQQNMLRVLIDGVEWNDVKFFQLAAQWSSHVKHFPICIFGHSKSNF</sequence>
<keyword evidence="2" id="KW-0597">Phosphoprotein</keyword>
<feature type="compositionally biased region" description="Polar residues" evidence="3">
    <location>
        <begin position="149"/>
        <end position="161"/>
    </location>
</feature>
<evidence type="ECO:0000256" key="3">
    <source>
        <dbReference type="SAM" id="MobiDB-lite"/>
    </source>
</evidence>
<feature type="region of interest" description="Disordered" evidence="3">
    <location>
        <begin position="659"/>
        <end position="707"/>
    </location>
</feature>
<dbReference type="GO" id="GO:0072659">
    <property type="term" value="P:protein localization to plasma membrane"/>
    <property type="evidence" value="ECO:0007669"/>
    <property type="project" value="TreeGrafter"/>
</dbReference>
<proteinExistence type="inferred from homology"/>
<feature type="compositionally biased region" description="Low complexity" evidence="3">
    <location>
        <begin position="169"/>
        <end position="182"/>
    </location>
</feature>
<comment type="caution">
    <text evidence="6">The sequence shown here is derived from an EMBL/GenBank/DDBJ whole genome shotgun (WGS) entry which is preliminary data.</text>
</comment>
<dbReference type="Pfam" id="PF10254">
    <property type="entry name" value="Pacs-1"/>
    <property type="match status" value="1"/>
</dbReference>
<feature type="non-terminal residue" evidence="6">
    <location>
        <position position="859"/>
    </location>
</feature>
<dbReference type="EMBL" id="VZSG01001039">
    <property type="protein sequence ID" value="NWX92348.1"/>
    <property type="molecule type" value="Genomic_DNA"/>
</dbReference>
<dbReference type="InterPro" id="IPR057541">
    <property type="entry name" value="PACS1/2_N"/>
</dbReference>
<feature type="domain" description="Phosphofurin acidic cluster sorting protein 1/2 C-terminal" evidence="4">
    <location>
        <begin position="443"/>
        <end position="855"/>
    </location>
</feature>
<feature type="non-terminal residue" evidence="6">
    <location>
        <position position="1"/>
    </location>
</feature>
<feature type="compositionally biased region" description="Low complexity" evidence="3">
    <location>
        <begin position="697"/>
        <end position="707"/>
    </location>
</feature>
<comment type="similarity">
    <text evidence="1">Belongs to the PACS family.</text>
</comment>
<evidence type="ECO:0000313" key="6">
    <source>
        <dbReference type="EMBL" id="NWX92348.1"/>
    </source>
</evidence>
<accession>A0A7K7A8M7</accession>
<dbReference type="GO" id="GO:0044325">
    <property type="term" value="F:transmembrane transporter binding"/>
    <property type="evidence" value="ECO:0007669"/>
    <property type="project" value="TreeGrafter"/>
</dbReference>
<name>A0A7K7A8M7_9AVES</name>